<dbReference type="SUPFAM" id="SSF54695">
    <property type="entry name" value="POZ domain"/>
    <property type="match status" value="1"/>
</dbReference>
<sequence length="302" mass="34266">MARKLYCQYCRTYTPCFKCELQGIASATNKKLQKYSLTRFLESGELADVEIVVESDHFPDRSLSIKVHRMILALHNEVFRAMFYGDFAKEERVLIIDLHPEGVLGLIRYFYSGQLQVESTLQAVYTRTAAIKYLEPKLAEECLDYAIDNMSEADVCATIDYLHIMGEEDNDILAQAIDLLDEECIEVLTSDSLKSCLEETVHLIIDKATNVPEVSILEAVFSWAQEQCLRRAEDGEDTNLRKIMEPFFPKLRFLAITPKEFASVPNKWGILKDDEALALLCNIANKGSMPLPDGFCSIDAPR</sequence>
<dbReference type="EMBL" id="GBBM01005363">
    <property type="protein sequence ID" value="JAC30055.1"/>
    <property type="molecule type" value="mRNA"/>
</dbReference>
<organism evidence="2">
    <name type="scientific">Amblyomma triste</name>
    <name type="common">Neotropical tick</name>
    <dbReference type="NCBI Taxonomy" id="251400"/>
    <lineage>
        <taxon>Eukaryota</taxon>
        <taxon>Metazoa</taxon>
        <taxon>Ecdysozoa</taxon>
        <taxon>Arthropoda</taxon>
        <taxon>Chelicerata</taxon>
        <taxon>Arachnida</taxon>
        <taxon>Acari</taxon>
        <taxon>Parasitiformes</taxon>
        <taxon>Ixodida</taxon>
        <taxon>Ixodoidea</taxon>
        <taxon>Ixodidae</taxon>
        <taxon>Amblyomminae</taxon>
        <taxon>Amblyomma</taxon>
    </lineage>
</organism>
<name>A0A023GBL9_AMBTT</name>
<dbReference type="SMART" id="SM00225">
    <property type="entry name" value="BTB"/>
    <property type="match status" value="1"/>
</dbReference>
<accession>A0A023GBL9</accession>
<feature type="domain" description="BTB" evidence="1">
    <location>
        <begin position="47"/>
        <end position="119"/>
    </location>
</feature>
<dbReference type="Gene3D" id="3.30.710.10">
    <property type="entry name" value="Potassium Channel Kv1.1, Chain A"/>
    <property type="match status" value="1"/>
</dbReference>
<reference evidence="2" key="1">
    <citation type="submission" date="2014-03" db="EMBL/GenBank/DDBJ databases">
        <title>The sialotranscriptome of Amblyomma triste, Amblyomma parvum and Amblyomma cajennense ticks, uncovered by 454-based RNA-seq.</title>
        <authorList>
            <person name="Garcia G.R."/>
            <person name="Gardinassi L.G."/>
            <person name="Ribeiro J.M."/>
            <person name="Anatriello E."/>
            <person name="Ferreira B.R."/>
            <person name="Moreira H.N."/>
            <person name="Mafra C."/>
            <person name="Olegario M.M."/>
            <person name="Szabo P.J."/>
            <person name="Miranda-Santos I.K."/>
            <person name="Maruyama S.R."/>
        </authorList>
    </citation>
    <scope>NUCLEOTIDE SEQUENCE</scope>
    <source>
        <strain evidence="2">Mato Grasso do Sul</strain>
        <tissue evidence="2">Salivary glands</tissue>
    </source>
</reference>
<dbReference type="PANTHER" id="PTHR45774">
    <property type="entry name" value="BTB/POZ DOMAIN-CONTAINING"/>
    <property type="match status" value="1"/>
</dbReference>
<protein>
    <recommendedName>
        <fullName evidence="1">BTB domain-containing protein</fullName>
    </recommendedName>
</protein>
<dbReference type="InterPro" id="IPR000210">
    <property type="entry name" value="BTB/POZ_dom"/>
</dbReference>
<dbReference type="GO" id="GO:0005829">
    <property type="term" value="C:cytosol"/>
    <property type="evidence" value="ECO:0007669"/>
    <property type="project" value="TreeGrafter"/>
</dbReference>
<dbReference type="PANTHER" id="PTHR45774:SF4">
    <property type="entry name" value="AXUNDEAD, ISOFORM F"/>
    <property type="match status" value="1"/>
</dbReference>
<dbReference type="Pfam" id="PF00651">
    <property type="entry name" value="BTB"/>
    <property type="match status" value="1"/>
</dbReference>
<proteinExistence type="evidence at transcript level"/>
<evidence type="ECO:0000259" key="1">
    <source>
        <dbReference type="PROSITE" id="PS50097"/>
    </source>
</evidence>
<dbReference type="PROSITE" id="PS50097">
    <property type="entry name" value="BTB"/>
    <property type="match status" value="1"/>
</dbReference>
<dbReference type="GO" id="GO:0022008">
    <property type="term" value="P:neurogenesis"/>
    <property type="evidence" value="ECO:0007669"/>
    <property type="project" value="TreeGrafter"/>
</dbReference>
<dbReference type="AlphaFoldDB" id="A0A023GBL9"/>
<evidence type="ECO:0000313" key="2">
    <source>
        <dbReference type="EMBL" id="JAC30055.1"/>
    </source>
</evidence>
<dbReference type="InterPro" id="IPR011333">
    <property type="entry name" value="SKP1/BTB/POZ_sf"/>
</dbReference>